<dbReference type="Proteomes" id="UP000236161">
    <property type="component" value="Unassembled WGS sequence"/>
</dbReference>
<evidence type="ECO:0000313" key="2">
    <source>
        <dbReference type="Proteomes" id="UP000236161"/>
    </source>
</evidence>
<protein>
    <submittedName>
        <fullName evidence="1">Uncharacterized protein</fullName>
    </submittedName>
</protein>
<evidence type="ECO:0000313" key="1">
    <source>
        <dbReference type="EMBL" id="PKA52764.1"/>
    </source>
</evidence>
<name>A0A2I0AB47_9ASPA</name>
<sequence length="213" mass="24783">MKDKKKKRPAKPASISSLLLNTCARNYFNLVEEIIILNVKSVKLRRSRVLNTAGIIFHELDGYRNILRKFPSHRSLHYLNIICYYLSSNHEIIFSSEILDARYYSISMDSFKLRQPKPSYTSQLSSSRSDPTSIFTPTFSQFIIMFTVSFGRLTNTVVATGMEMVRWKGGGFKRIYLHQEGFRGSMVPGGVQLFHFQARKFQTEMNSFRLRLW</sequence>
<dbReference type="EMBL" id="KZ452001">
    <property type="protein sequence ID" value="PKA52764.1"/>
    <property type="molecule type" value="Genomic_DNA"/>
</dbReference>
<gene>
    <name evidence="1" type="ORF">AXF42_Ash001745</name>
</gene>
<proteinExistence type="predicted"/>
<organism evidence="1 2">
    <name type="scientific">Apostasia shenzhenica</name>
    <dbReference type="NCBI Taxonomy" id="1088818"/>
    <lineage>
        <taxon>Eukaryota</taxon>
        <taxon>Viridiplantae</taxon>
        <taxon>Streptophyta</taxon>
        <taxon>Embryophyta</taxon>
        <taxon>Tracheophyta</taxon>
        <taxon>Spermatophyta</taxon>
        <taxon>Magnoliopsida</taxon>
        <taxon>Liliopsida</taxon>
        <taxon>Asparagales</taxon>
        <taxon>Orchidaceae</taxon>
        <taxon>Apostasioideae</taxon>
        <taxon>Apostasia</taxon>
    </lineage>
</organism>
<accession>A0A2I0AB47</accession>
<keyword evidence="2" id="KW-1185">Reference proteome</keyword>
<dbReference type="AlphaFoldDB" id="A0A2I0AB47"/>
<reference evidence="1 2" key="1">
    <citation type="journal article" date="2017" name="Nature">
        <title>The Apostasia genome and the evolution of orchids.</title>
        <authorList>
            <person name="Zhang G.Q."/>
            <person name="Liu K.W."/>
            <person name="Li Z."/>
            <person name="Lohaus R."/>
            <person name="Hsiao Y.Y."/>
            <person name="Niu S.C."/>
            <person name="Wang J.Y."/>
            <person name="Lin Y.C."/>
            <person name="Xu Q."/>
            <person name="Chen L.J."/>
            <person name="Yoshida K."/>
            <person name="Fujiwara S."/>
            <person name="Wang Z.W."/>
            <person name="Zhang Y.Q."/>
            <person name="Mitsuda N."/>
            <person name="Wang M."/>
            <person name="Liu G.H."/>
            <person name="Pecoraro L."/>
            <person name="Huang H.X."/>
            <person name="Xiao X.J."/>
            <person name="Lin M."/>
            <person name="Wu X.Y."/>
            <person name="Wu W.L."/>
            <person name="Chen Y.Y."/>
            <person name="Chang S.B."/>
            <person name="Sakamoto S."/>
            <person name="Ohme-Takagi M."/>
            <person name="Yagi M."/>
            <person name="Zeng S.J."/>
            <person name="Shen C.Y."/>
            <person name="Yeh C.M."/>
            <person name="Luo Y.B."/>
            <person name="Tsai W.C."/>
            <person name="Van de Peer Y."/>
            <person name="Liu Z.J."/>
        </authorList>
    </citation>
    <scope>NUCLEOTIDE SEQUENCE [LARGE SCALE GENOMIC DNA]</scope>
    <source>
        <strain evidence="2">cv. Shenzhen</strain>
        <tissue evidence="1">Stem</tissue>
    </source>
</reference>